<name>A0A9Q6ZCS2_MYROD</name>
<dbReference type="EMBL" id="CP068108">
    <property type="protein sequence ID" value="QQT98899.1"/>
    <property type="molecule type" value="Genomic_DNA"/>
</dbReference>
<gene>
    <name evidence="2" type="ORF">I6I88_11805</name>
</gene>
<organism evidence="2 3">
    <name type="scientific">Myroides odoratus</name>
    <name type="common">Flavobacterium odoratum</name>
    <dbReference type="NCBI Taxonomy" id="256"/>
    <lineage>
        <taxon>Bacteria</taxon>
        <taxon>Pseudomonadati</taxon>
        <taxon>Bacteroidota</taxon>
        <taxon>Flavobacteriia</taxon>
        <taxon>Flavobacteriales</taxon>
        <taxon>Flavobacteriaceae</taxon>
        <taxon>Myroides</taxon>
    </lineage>
</organism>
<dbReference type="AlphaFoldDB" id="A0A9Q6ZCS2"/>
<accession>A0A9Q6ZCS2</accession>
<evidence type="ECO:0000313" key="3">
    <source>
        <dbReference type="Proteomes" id="UP000596202"/>
    </source>
</evidence>
<dbReference type="OrthoDB" id="1524444at2"/>
<evidence type="ECO:0000313" key="2">
    <source>
        <dbReference type="EMBL" id="QQT98899.1"/>
    </source>
</evidence>
<proteinExistence type="predicted"/>
<feature type="chain" id="PRO_5040230024" description="Gliding motility-associated lipoprotein GldH" evidence="1">
    <location>
        <begin position="20"/>
        <end position="192"/>
    </location>
</feature>
<keyword evidence="1" id="KW-0732">Signal</keyword>
<feature type="signal peptide" evidence="1">
    <location>
        <begin position="1"/>
        <end position="19"/>
    </location>
</feature>
<dbReference type="PROSITE" id="PS51257">
    <property type="entry name" value="PROKAR_LIPOPROTEIN"/>
    <property type="match status" value="1"/>
</dbReference>
<protein>
    <recommendedName>
        <fullName evidence="4">Gliding motility-associated lipoprotein GldH</fullName>
    </recommendedName>
</protein>
<dbReference type="GeneID" id="93528347"/>
<reference evidence="2 3" key="1">
    <citation type="submission" date="2021-01" db="EMBL/GenBank/DDBJ databases">
        <title>FDA dAtabase for Regulatory Grade micrObial Sequences (FDA-ARGOS): Supporting development and validation of Infectious Disease Dx tests.</title>
        <authorList>
            <person name="Sproer C."/>
            <person name="Gronow S."/>
            <person name="Severitt S."/>
            <person name="Schroder I."/>
            <person name="Tallon L."/>
            <person name="Sadzewicz L."/>
            <person name="Zhao X."/>
            <person name="Boylan J."/>
            <person name="Ott S."/>
            <person name="Bowen H."/>
            <person name="Vavikolanu K."/>
            <person name="Mehta A."/>
            <person name="Aluvathingal J."/>
            <person name="Nadendla S."/>
            <person name="Lowell S."/>
            <person name="Myers T."/>
            <person name="Yan Y."/>
            <person name="Sichtig H."/>
        </authorList>
    </citation>
    <scope>NUCLEOTIDE SEQUENCE [LARGE SCALE GENOMIC DNA]</scope>
    <source>
        <strain evidence="2 3">FDAARGOS_1131</strain>
    </source>
</reference>
<evidence type="ECO:0000256" key="1">
    <source>
        <dbReference type="SAM" id="SignalP"/>
    </source>
</evidence>
<sequence>MKKLILVCTVVLGALFTVSCEGPRGPQGPPGGNEIANVFEYHLNFNQNLNANIASQIVKHPTKVYLGDAVFVYVLEKTDKNGDPIWSPLPMRYFVENTTTQKDEELEYIYNFGLDDFEIVARATAPLGMFNGIPGDKNNPGYVTDMIFRVVYVAGKDPIQRNAAVQSKDVAPLSYDELLLKYNLTNSPVKKM</sequence>
<dbReference type="Proteomes" id="UP000596202">
    <property type="component" value="Chromosome"/>
</dbReference>
<evidence type="ECO:0008006" key="4">
    <source>
        <dbReference type="Google" id="ProtNLM"/>
    </source>
</evidence>
<dbReference type="RefSeq" id="WP_002986200.1">
    <property type="nucleotide sequence ID" value="NZ_CP068108.1"/>
</dbReference>